<evidence type="ECO:0000256" key="13">
    <source>
        <dbReference type="ARBA" id="ARBA00022989"/>
    </source>
</evidence>
<keyword evidence="11 18" id="KW-0812">Transmembrane</keyword>
<feature type="transmembrane region" description="Helical" evidence="19">
    <location>
        <begin position="200"/>
        <end position="219"/>
    </location>
</feature>
<evidence type="ECO:0000256" key="15">
    <source>
        <dbReference type="ARBA" id="ARBA00023136"/>
    </source>
</evidence>
<feature type="transmembrane region" description="Helical" evidence="19">
    <location>
        <begin position="32"/>
        <end position="50"/>
    </location>
</feature>
<evidence type="ECO:0000256" key="14">
    <source>
        <dbReference type="ARBA" id="ARBA00023098"/>
    </source>
</evidence>
<feature type="transmembrane region" description="Helical" evidence="19">
    <location>
        <begin position="108"/>
        <end position="125"/>
    </location>
</feature>
<feature type="transmembrane region" description="Helical" evidence="19">
    <location>
        <begin position="137"/>
        <end position="156"/>
    </location>
</feature>
<sequence length="295" mass="30017">MSEDFIAALDTAPSPPEGAPGKRAPGRAGRNLPAAIGVGVGLGALVAVPLFSPYRWVFVAVVAAAVALGVYEVVSALRRLGARPPMVPLVLGGVAMVALAYLEGPDALFLALVLTVLACLAWRLADPAEGFLRDVAASTFTATYVPFLAGFAALLAVPDDGPRRVTAFIAVVVCSDTGGYVAGVLLGKHPMAPTVSPKKSWEGFAGSLLACAVAGAVLFPTLFGASPLLGVVYGLAVVGAATLGDLGESMVKRDIGIKDMGTLLPGHGGIMDRLDSLLPTAPVAYVLLTAFLPYP</sequence>
<feature type="transmembrane region" description="Helical" evidence="19">
    <location>
        <begin position="86"/>
        <end position="102"/>
    </location>
</feature>
<organism evidence="20">
    <name type="scientific">uncultured Frankineae bacterium</name>
    <dbReference type="NCBI Taxonomy" id="437475"/>
    <lineage>
        <taxon>Bacteria</taxon>
        <taxon>Bacillati</taxon>
        <taxon>Actinomycetota</taxon>
        <taxon>Actinomycetes</taxon>
        <taxon>Frankiales</taxon>
        <taxon>environmental samples</taxon>
    </lineage>
</organism>
<evidence type="ECO:0000256" key="10">
    <source>
        <dbReference type="ARBA" id="ARBA00022679"/>
    </source>
</evidence>
<evidence type="ECO:0000313" key="20">
    <source>
        <dbReference type="EMBL" id="CAA9320827.1"/>
    </source>
</evidence>
<dbReference type="AlphaFoldDB" id="A0A6J4L0X2"/>
<dbReference type="PANTHER" id="PTHR46382">
    <property type="entry name" value="PHOSPHATIDATE CYTIDYLYLTRANSFERASE"/>
    <property type="match status" value="1"/>
</dbReference>
<dbReference type="EC" id="2.7.7.41" evidence="6 18"/>
<evidence type="ECO:0000256" key="2">
    <source>
        <dbReference type="ARBA" id="ARBA00004651"/>
    </source>
</evidence>
<evidence type="ECO:0000256" key="7">
    <source>
        <dbReference type="ARBA" id="ARBA00019373"/>
    </source>
</evidence>
<keyword evidence="9" id="KW-0444">Lipid biosynthesis</keyword>
<comment type="catalytic activity">
    <reaction evidence="1 18">
        <text>a 1,2-diacyl-sn-glycero-3-phosphate + CTP + H(+) = a CDP-1,2-diacyl-sn-glycerol + diphosphate</text>
        <dbReference type="Rhea" id="RHEA:16229"/>
        <dbReference type="ChEBI" id="CHEBI:15378"/>
        <dbReference type="ChEBI" id="CHEBI:33019"/>
        <dbReference type="ChEBI" id="CHEBI:37563"/>
        <dbReference type="ChEBI" id="CHEBI:58332"/>
        <dbReference type="ChEBI" id="CHEBI:58608"/>
        <dbReference type="EC" id="2.7.7.41"/>
    </reaction>
</comment>
<evidence type="ECO:0000256" key="5">
    <source>
        <dbReference type="ARBA" id="ARBA00010185"/>
    </source>
</evidence>
<dbReference type="UniPathway" id="UPA00557">
    <property type="reaction ID" value="UER00614"/>
</dbReference>
<evidence type="ECO:0000256" key="1">
    <source>
        <dbReference type="ARBA" id="ARBA00001698"/>
    </source>
</evidence>
<keyword evidence="13 19" id="KW-1133">Transmembrane helix</keyword>
<evidence type="ECO:0000256" key="17">
    <source>
        <dbReference type="ARBA" id="ARBA00023264"/>
    </source>
</evidence>
<dbReference type="PANTHER" id="PTHR46382:SF1">
    <property type="entry name" value="PHOSPHATIDATE CYTIDYLYLTRANSFERASE"/>
    <property type="match status" value="1"/>
</dbReference>
<dbReference type="GO" id="GO:0005886">
    <property type="term" value="C:plasma membrane"/>
    <property type="evidence" value="ECO:0007669"/>
    <property type="project" value="UniProtKB-SubCell"/>
</dbReference>
<keyword evidence="17" id="KW-1208">Phospholipid metabolism</keyword>
<keyword evidence="8" id="KW-1003">Cell membrane</keyword>
<keyword evidence="12 18" id="KW-0548">Nucleotidyltransferase</keyword>
<name>A0A6J4L0X2_9ACTN</name>
<keyword evidence="16" id="KW-0594">Phospholipid biosynthesis</keyword>
<dbReference type="GO" id="GO:0004605">
    <property type="term" value="F:phosphatidate cytidylyltransferase activity"/>
    <property type="evidence" value="ECO:0007669"/>
    <property type="project" value="UniProtKB-EC"/>
</dbReference>
<dbReference type="EMBL" id="CADCUE010000060">
    <property type="protein sequence ID" value="CAA9320827.1"/>
    <property type="molecule type" value="Genomic_DNA"/>
</dbReference>
<evidence type="ECO:0000256" key="6">
    <source>
        <dbReference type="ARBA" id="ARBA00012487"/>
    </source>
</evidence>
<keyword evidence="14" id="KW-0443">Lipid metabolism</keyword>
<evidence type="ECO:0000256" key="16">
    <source>
        <dbReference type="ARBA" id="ARBA00023209"/>
    </source>
</evidence>
<reference evidence="20" key="1">
    <citation type="submission" date="2020-02" db="EMBL/GenBank/DDBJ databases">
        <authorList>
            <person name="Meier V. D."/>
        </authorList>
    </citation>
    <scope>NUCLEOTIDE SEQUENCE</scope>
    <source>
        <strain evidence="20">AVDCRST_MAG16</strain>
    </source>
</reference>
<keyword evidence="10 18" id="KW-0808">Transferase</keyword>
<evidence type="ECO:0000256" key="4">
    <source>
        <dbReference type="ARBA" id="ARBA00005189"/>
    </source>
</evidence>
<dbReference type="PROSITE" id="PS01315">
    <property type="entry name" value="CDS"/>
    <property type="match status" value="1"/>
</dbReference>
<dbReference type="InterPro" id="IPR000374">
    <property type="entry name" value="PC_trans"/>
</dbReference>
<feature type="transmembrane region" description="Helical" evidence="19">
    <location>
        <begin position="56"/>
        <end position="74"/>
    </location>
</feature>
<protein>
    <recommendedName>
        <fullName evidence="7 18">Phosphatidate cytidylyltransferase</fullName>
        <ecNumber evidence="6 18">2.7.7.41</ecNumber>
    </recommendedName>
</protein>
<evidence type="ECO:0000256" key="11">
    <source>
        <dbReference type="ARBA" id="ARBA00022692"/>
    </source>
</evidence>
<proteinExistence type="inferred from homology"/>
<feature type="transmembrane region" description="Helical" evidence="19">
    <location>
        <begin position="168"/>
        <end position="188"/>
    </location>
</feature>
<keyword evidence="15 19" id="KW-0472">Membrane</keyword>
<comment type="similarity">
    <text evidence="5 18">Belongs to the CDS family.</text>
</comment>
<evidence type="ECO:0000256" key="12">
    <source>
        <dbReference type="ARBA" id="ARBA00022695"/>
    </source>
</evidence>
<comment type="pathway">
    <text evidence="4">Lipid metabolism.</text>
</comment>
<evidence type="ECO:0000256" key="19">
    <source>
        <dbReference type="SAM" id="Phobius"/>
    </source>
</evidence>
<accession>A0A6J4L0X2</accession>
<dbReference type="Pfam" id="PF01148">
    <property type="entry name" value="CTP_transf_1"/>
    <property type="match status" value="1"/>
</dbReference>
<comment type="pathway">
    <text evidence="3 18">Phospholipid metabolism; CDP-diacylglycerol biosynthesis; CDP-diacylglycerol from sn-glycerol 3-phosphate: step 3/3.</text>
</comment>
<dbReference type="GO" id="GO:0016024">
    <property type="term" value="P:CDP-diacylglycerol biosynthetic process"/>
    <property type="evidence" value="ECO:0007669"/>
    <property type="project" value="UniProtKB-UniPathway"/>
</dbReference>
<evidence type="ECO:0000256" key="8">
    <source>
        <dbReference type="ARBA" id="ARBA00022475"/>
    </source>
</evidence>
<evidence type="ECO:0000256" key="3">
    <source>
        <dbReference type="ARBA" id="ARBA00005119"/>
    </source>
</evidence>
<evidence type="ECO:0000256" key="18">
    <source>
        <dbReference type="RuleBase" id="RU003938"/>
    </source>
</evidence>
<evidence type="ECO:0000256" key="9">
    <source>
        <dbReference type="ARBA" id="ARBA00022516"/>
    </source>
</evidence>
<comment type="subcellular location">
    <subcellularLocation>
        <location evidence="2">Cell membrane</location>
        <topology evidence="2">Multi-pass membrane protein</topology>
    </subcellularLocation>
</comment>
<feature type="transmembrane region" description="Helical" evidence="19">
    <location>
        <begin position="225"/>
        <end position="243"/>
    </location>
</feature>
<gene>
    <name evidence="20" type="ORF">AVDCRST_MAG16-788</name>
</gene>